<evidence type="ECO:0000256" key="1">
    <source>
        <dbReference type="SAM" id="MobiDB-lite"/>
    </source>
</evidence>
<dbReference type="InterPro" id="IPR011059">
    <property type="entry name" value="Metal-dep_hydrolase_composite"/>
</dbReference>
<dbReference type="Gene3D" id="3.20.20.140">
    <property type="entry name" value="Metal-dependent hydrolases"/>
    <property type="match status" value="2"/>
</dbReference>
<reference evidence="4 5" key="1">
    <citation type="journal article" date="2019" name="Nat. Ecol. Evol.">
        <title>Megaphylogeny resolves global patterns of mushroom evolution.</title>
        <authorList>
            <person name="Varga T."/>
            <person name="Krizsan K."/>
            <person name="Foldi C."/>
            <person name="Dima B."/>
            <person name="Sanchez-Garcia M."/>
            <person name="Sanchez-Ramirez S."/>
            <person name="Szollosi G.J."/>
            <person name="Szarkandi J.G."/>
            <person name="Papp V."/>
            <person name="Albert L."/>
            <person name="Andreopoulos W."/>
            <person name="Angelini C."/>
            <person name="Antonin V."/>
            <person name="Barry K.W."/>
            <person name="Bougher N.L."/>
            <person name="Buchanan P."/>
            <person name="Buyck B."/>
            <person name="Bense V."/>
            <person name="Catcheside P."/>
            <person name="Chovatia M."/>
            <person name="Cooper J."/>
            <person name="Damon W."/>
            <person name="Desjardin D."/>
            <person name="Finy P."/>
            <person name="Geml J."/>
            <person name="Haridas S."/>
            <person name="Hughes K."/>
            <person name="Justo A."/>
            <person name="Karasinski D."/>
            <person name="Kautmanova I."/>
            <person name="Kiss B."/>
            <person name="Kocsube S."/>
            <person name="Kotiranta H."/>
            <person name="LaButti K.M."/>
            <person name="Lechner B.E."/>
            <person name="Liimatainen K."/>
            <person name="Lipzen A."/>
            <person name="Lukacs Z."/>
            <person name="Mihaltcheva S."/>
            <person name="Morgado L.N."/>
            <person name="Niskanen T."/>
            <person name="Noordeloos M.E."/>
            <person name="Ohm R.A."/>
            <person name="Ortiz-Santana B."/>
            <person name="Ovrebo C."/>
            <person name="Racz N."/>
            <person name="Riley R."/>
            <person name="Savchenko A."/>
            <person name="Shiryaev A."/>
            <person name="Soop K."/>
            <person name="Spirin V."/>
            <person name="Szebenyi C."/>
            <person name="Tomsovsky M."/>
            <person name="Tulloss R.E."/>
            <person name="Uehling J."/>
            <person name="Grigoriev I.V."/>
            <person name="Vagvolgyi C."/>
            <person name="Papp T."/>
            <person name="Martin F.M."/>
            <person name="Miettinen O."/>
            <person name="Hibbett D.S."/>
            <person name="Nagy L.G."/>
        </authorList>
    </citation>
    <scope>NUCLEOTIDE SEQUENCE [LARGE SCALE GENOMIC DNA]</scope>
    <source>
        <strain evidence="4 5">CBS 962.96</strain>
    </source>
</reference>
<dbReference type="PANTHER" id="PTHR43135">
    <property type="entry name" value="ALPHA-D-RIBOSE 1-METHYLPHOSPHONATE 5-TRIPHOSPHATE DIPHOSPHATASE"/>
    <property type="match status" value="1"/>
</dbReference>
<dbReference type="InterPro" id="IPR032466">
    <property type="entry name" value="Metal_Hydrolase"/>
</dbReference>
<evidence type="ECO:0000256" key="2">
    <source>
        <dbReference type="SAM" id="Phobius"/>
    </source>
</evidence>
<dbReference type="PANTHER" id="PTHR43135:SF3">
    <property type="entry name" value="ALPHA-D-RIBOSE 1-METHYLPHOSPHONATE 5-TRIPHOSPHATE DIPHOSPHATASE"/>
    <property type="match status" value="1"/>
</dbReference>
<evidence type="ECO:0000313" key="5">
    <source>
        <dbReference type="Proteomes" id="UP000297245"/>
    </source>
</evidence>
<feature type="transmembrane region" description="Helical" evidence="2">
    <location>
        <begin position="32"/>
        <end position="51"/>
    </location>
</feature>
<feature type="compositionally biased region" description="Polar residues" evidence="1">
    <location>
        <begin position="13"/>
        <end position="22"/>
    </location>
</feature>
<gene>
    <name evidence="4" type="ORF">K435DRAFT_740432</name>
</gene>
<dbReference type="SUPFAM" id="SSF51556">
    <property type="entry name" value="Metallo-dependent hydrolases"/>
    <property type="match status" value="1"/>
</dbReference>
<dbReference type="Pfam" id="PF01979">
    <property type="entry name" value="Amidohydro_1"/>
    <property type="match status" value="1"/>
</dbReference>
<dbReference type="Proteomes" id="UP000297245">
    <property type="component" value="Unassembled WGS sequence"/>
</dbReference>
<feature type="compositionally biased region" description="Basic and acidic residues" evidence="1">
    <location>
        <begin position="1"/>
        <end position="12"/>
    </location>
</feature>
<keyword evidence="5" id="KW-1185">Reference proteome</keyword>
<evidence type="ECO:0000313" key="4">
    <source>
        <dbReference type="EMBL" id="THV08381.1"/>
    </source>
</evidence>
<protein>
    <submittedName>
        <fullName evidence="4">Composite domain of metallo-dependent hydrolase</fullName>
    </submittedName>
</protein>
<keyword evidence="2" id="KW-0472">Membrane</keyword>
<evidence type="ECO:0000259" key="3">
    <source>
        <dbReference type="Pfam" id="PF01979"/>
    </source>
</evidence>
<keyword evidence="4" id="KW-0378">Hydrolase</keyword>
<feature type="region of interest" description="Disordered" evidence="1">
    <location>
        <begin position="1"/>
        <end position="22"/>
    </location>
</feature>
<dbReference type="EMBL" id="ML179035">
    <property type="protein sequence ID" value="THV08381.1"/>
    <property type="molecule type" value="Genomic_DNA"/>
</dbReference>
<keyword evidence="2" id="KW-1133">Transmembrane helix</keyword>
<organism evidence="4 5">
    <name type="scientific">Dendrothele bispora (strain CBS 962.96)</name>
    <dbReference type="NCBI Taxonomy" id="1314807"/>
    <lineage>
        <taxon>Eukaryota</taxon>
        <taxon>Fungi</taxon>
        <taxon>Dikarya</taxon>
        <taxon>Basidiomycota</taxon>
        <taxon>Agaricomycotina</taxon>
        <taxon>Agaricomycetes</taxon>
        <taxon>Agaricomycetidae</taxon>
        <taxon>Agaricales</taxon>
        <taxon>Agaricales incertae sedis</taxon>
        <taxon>Dendrothele</taxon>
    </lineage>
</organism>
<accession>A0A4S8MZ18</accession>
<sequence length="999" mass="108446">MSTRTKPERDGSDPNSSQSRFVTGQAYSPRSVLLTLSLAILTLAVVTYSSFDSFRALHELDRSTTKSSATALPKNGAEVLSRCQALRTKAGPSPDFREREASDRFDPQMNHNTSYLIKNATILTGEKNGTNVVHGDLLLVNGIVKGLGKNVPRDLVENLSDSGEEKKNNLTVIEAEGRWVTPGLIDIHSHLGLFSVPAASGAYELDSHKGPILPWLRSIDGFHTYDEGIELAIAGGVTSVQVLAGSANPIGGQAYVVKLRKTSEGSPSSMIVEPPGKKHHWRHLMRVFIFQQSCSEKTRRYGNRMDGAWALRSAYYEAKSVMKLQDSLCTRAESGLWDPEERSGEAVFPEKYQWEMLVEVLRGNVKVTNDCYETVDLDRMVRLSNEFDFPLDTILHGSDAWLVPGLLNKTAYGPPAVAMLATNHHFSHESLRGSEFAPRVLSEQNISVVMTVSGPLTERSSRQLLFEAQKAYHYGLSSDLAVASITSVPAEALGLSHRLGILHEGSDADIVLWDSHPLQIGATPVHVWIDGIMQIPLPGQGNVTAGTKKEEKWKVAPEQPNYDVQRELAVKREGQPPLRGKVIGSKIAFLNVSEVWTMKGDGSIEEIFPQTGGARGTAATVIVEDGKVTCVGAGDNCRTDSLPSINLEGGSISPGLMTYGSLLGIEELETESSTQDGRLYNAFVSDVPAVLRDVGGATRAVDALMFGTRHVHKAYRNGVTTATSSLARPFNLQGSSSMVIWGLSVCFSTGAKHAFERDAIIQDEAALHVRIARSYFNAEGKAVTVSAQIAGLRRLLHGWESTDTNTGSWFRNAAEGVIPLVVDVHSADIMASLLLLKAEVDDRIGGQMRMVFAGATEAHIVAKEIGEARVGVILTSLQPYPTTWDQRRILAGPPITNDTNLSVLLRHGVSVGLGTEQPQLVGDTRFLLSQASALLDAQDRLDRKHVYELGSTNLQRLLGITRMESESTVLIASEGGSLFDMSSKIIAAISPQQSGVEIF</sequence>
<dbReference type="AlphaFoldDB" id="A0A4S8MZ18"/>
<feature type="domain" description="Amidohydrolase-related" evidence="3">
    <location>
        <begin position="469"/>
        <end position="517"/>
    </location>
</feature>
<dbReference type="OrthoDB" id="10258955at2759"/>
<dbReference type="GO" id="GO:0016810">
    <property type="term" value="F:hydrolase activity, acting on carbon-nitrogen (but not peptide) bonds"/>
    <property type="evidence" value="ECO:0007669"/>
    <property type="project" value="InterPro"/>
</dbReference>
<name>A0A4S8MZ18_DENBC</name>
<dbReference type="InterPro" id="IPR051781">
    <property type="entry name" value="Metallo-dep_Hydrolase"/>
</dbReference>
<dbReference type="InterPro" id="IPR006680">
    <property type="entry name" value="Amidohydro-rel"/>
</dbReference>
<proteinExistence type="predicted"/>
<dbReference type="SUPFAM" id="SSF51338">
    <property type="entry name" value="Composite domain of metallo-dependent hydrolases"/>
    <property type="match status" value="1"/>
</dbReference>
<keyword evidence="2" id="KW-0812">Transmembrane</keyword>